<feature type="transmembrane region" description="Helical" evidence="1">
    <location>
        <begin position="41"/>
        <end position="58"/>
    </location>
</feature>
<feature type="transmembrane region" description="Helical" evidence="1">
    <location>
        <begin position="116"/>
        <end position="136"/>
    </location>
</feature>
<evidence type="ECO:0000313" key="2">
    <source>
        <dbReference type="EMBL" id="SFT90576.1"/>
    </source>
</evidence>
<feature type="transmembrane region" description="Helical" evidence="1">
    <location>
        <begin position="91"/>
        <end position="109"/>
    </location>
</feature>
<feature type="transmembrane region" description="Helical" evidence="1">
    <location>
        <begin position="142"/>
        <end position="163"/>
    </location>
</feature>
<name>A0A1I7BTQ9_9FLAO</name>
<evidence type="ECO:0000313" key="3">
    <source>
        <dbReference type="Proteomes" id="UP000236454"/>
    </source>
</evidence>
<keyword evidence="1" id="KW-1133">Transmembrane helix</keyword>
<evidence type="ECO:0000256" key="1">
    <source>
        <dbReference type="SAM" id="Phobius"/>
    </source>
</evidence>
<sequence length="169" mass="18934">MTTKKTYHLVLFVLLSLIAIPAASGLLTGNYLWYQTLNVKGLQLFLIFVIIFFEFRLAEKKWLQILIGVIGGAVVLGYIFKLLQIQGTKELFLLGALLFPIPVLIKGVVNKGRGLLEFVVSLYIAAHATFMIYPHLDGLWKIDAGVLFAAWAASALLFFWGVLKKDRAY</sequence>
<proteinExistence type="predicted"/>
<keyword evidence="1" id="KW-0812">Transmembrane</keyword>
<organism evidence="2 3">
    <name type="scientific">Lishizhenia tianjinensis</name>
    <dbReference type="NCBI Taxonomy" id="477690"/>
    <lineage>
        <taxon>Bacteria</taxon>
        <taxon>Pseudomonadati</taxon>
        <taxon>Bacteroidota</taxon>
        <taxon>Flavobacteriia</taxon>
        <taxon>Flavobacteriales</taxon>
        <taxon>Crocinitomicaceae</taxon>
        <taxon>Lishizhenia</taxon>
    </lineage>
</organism>
<accession>A0A1I7BTQ9</accession>
<keyword evidence="1" id="KW-0472">Membrane</keyword>
<dbReference type="RefSeq" id="WP_090253073.1">
    <property type="nucleotide sequence ID" value="NZ_FPAS01000007.1"/>
</dbReference>
<dbReference type="EMBL" id="FPAS01000007">
    <property type="protein sequence ID" value="SFT90576.1"/>
    <property type="molecule type" value="Genomic_DNA"/>
</dbReference>
<dbReference type="Proteomes" id="UP000236454">
    <property type="component" value="Unassembled WGS sequence"/>
</dbReference>
<reference evidence="2 3" key="1">
    <citation type="submission" date="2016-10" db="EMBL/GenBank/DDBJ databases">
        <authorList>
            <person name="de Groot N.N."/>
        </authorList>
    </citation>
    <scope>NUCLEOTIDE SEQUENCE [LARGE SCALE GENOMIC DNA]</scope>
    <source>
        <strain evidence="2 3">CGMCC 1.7005</strain>
    </source>
</reference>
<dbReference type="AlphaFoldDB" id="A0A1I7BTQ9"/>
<feature type="transmembrane region" description="Helical" evidence="1">
    <location>
        <begin position="65"/>
        <end position="85"/>
    </location>
</feature>
<dbReference type="STRING" id="477690.SAMN05216474_3068"/>
<gene>
    <name evidence="2" type="ORF">SAMN05216474_3068</name>
</gene>
<keyword evidence="3" id="KW-1185">Reference proteome</keyword>
<protein>
    <submittedName>
        <fullName evidence="2">Uncharacterized protein</fullName>
    </submittedName>
</protein>